<dbReference type="CDD" id="cd01098">
    <property type="entry name" value="PAN_AP_plant"/>
    <property type="match status" value="1"/>
</dbReference>
<comment type="subcellular location">
    <subcellularLocation>
        <location evidence="1">Membrane</location>
        <topology evidence="1">Single-pass membrane protein</topology>
    </subcellularLocation>
</comment>
<keyword evidence="7 13" id="KW-0067">ATP-binding</keyword>
<feature type="domain" description="Bulb-type lectin" evidence="18">
    <location>
        <begin position="299"/>
        <end position="417"/>
    </location>
</feature>
<dbReference type="PANTHER" id="PTHR47974">
    <property type="entry name" value="OS07G0415500 PROTEIN"/>
    <property type="match status" value="1"/>
</dbReference>
<dbReference type="CDD" id="cd00028">
    <property type="entry name" value="B_lectin"/>
    <property type="match status" value="1"/>
</dbReference>
<evidence type="ECO:0000259" key="17">
    <source>
        <dbReference type="PROSITE" id="PS50026"/>
    </source>
</evidence>
<dbReference type="InterPro" id="IPR036426">
    <property type="entry name" value="Bulb-type_lectin_dom_sf"/>
</dbReference>
<keyword evidence="10 12" id="KW-1015">Disulfide bond</keyword>
<dbReference type="Gene3D" id="2.90.10.10">
    <property type="entry name" value="Bulb-type lectin domain"/>
    <property type="match status" value="1"/>
</dbReference>
<sequence>MHELKFLPDEFNLESVLKGCARMRSLHVGHQVHAYVMKCGFEFNLVVGSSLAHIKVLLGPSTSIACCCLGRVVASPIEHPRLLASANCAPRLPPQQIIIEGEMRLSASHDLLLVLKLNLSPLQSQSQSQSQSHLNTNPSLFPIPHSLSFFTRSPTRSNSVHGRVHSTPPFPRISSHSHSHLVPETIVILTFTTLLLFLRLFSNALLPDFPRRWRNLIAFSAEAELRASSYPWHVWQAIVAYEDRRFFKHCGIDPVGITRAVLSFSARGGGSTITQQNWMVIERAAFMDSKRVKEFIYPNFTASEFQLIDRNGVFLSSRNGSFAAAIFKPHPQQTNFYLCVIHMASNTTIWSANRDTPISNSGILNLTTKGITISDQDGNLRWSTPPLLSSVNALLLTEMGNLVLLDHSNSSLWESFHHPTDTIVIGQRLPVGTYLSSAVSEYDLSSGDHNFTISTSDALLQWYGQTYWKLSMDTKAYINSNYEVKYMTIYRTGLYLLGHNASLVVIQVILSPADFRIAKLDPSGKFNVRSYSDTNWVQEFSGPDDNCKIPSFCHRMGLCTDNTPSNTPTCSCPPGFHVGSQNISGCVPGDGSYSLPFACNSANNGSRLNSSVVAYLGLGSGIDYFSNDFSESLKYVVNLSVCQDLCSGDCSCLGIFYGNSSGSCYVIKNELGSVISSNSGGRDWLGYIKVSGSHTANPTDSSNQNQRHPTVYLVLLPFTSFFLLVAVGYLLWRRWALYKTKEINLGCCNSHSSEELDAFYIPGLPKRFDYEELEVATDSFSNQIGSGGFGAVYKGTLPDKTVVAIKKIANLGIQGRKEFYTEIAVIGNIHHVNVVRLKGFCAQGRQRLLVYEYMNLGSLDRTLFGSGAVLEWQERFDIALGAARGLAYLHSGCEHKIIHCDVKPENILLDDHLQAKISDFGLSKLLSPEQSGLFTTMRGTRGYLAPEWLTTSTISEKTDVYSFGMVLLELVSGRKNCSVRSQSHSMDDSSSGGGHSSSSSGSELVYYPLFALEMHEQGKYLELADPRLEGRVTMEEVEKLARVALCCLHEEPALRPNMVSVVGMLEGGMPLDQPRTESLNFLRFYGRSRSLAQDSVEWPYFCSLCILFCERPGTVQGSTPLGCNQFLGAIPPGEKPATYPDPCRETSEGAVHGSHGISRGAPASGLKVNLAKSEMVQIGQVSNLTNLAAMLEGKISNVPMKYLGMPLGAHFKSKLIWDPILEKLGRKLAGWKHLYLSKGGRLTLLKSTLSGLPFIIFLFILYRLVWLITLKNCSETFFGDDQWCGDHPLCEMFPLVYRTAHHKDALIADYLSWHNDTPQWAVRLVRHLHDWEVAPFQTFMGFVYSQQVHRDKEDQIRWSPDHNGNFAVKSYYKVMSGSPSQAFPWKPIWKAKVPPRVAFFV</sequence>
<evidence type="ECO:0008006" key="20">
    <source>
        <dbReference type="Google" id="ProtNLM"/>
    </source>
</evidence>
<evidence type="ECO:0000256" key="8">
    <source>
        <dbReference type="ARBA" id="ARBA00022989"/>
    </source>
</evidence>
<evidence type="ECO:0000256" key="4">
    <source>
        <dbReference type="ARBA" id="ARBA00022729"/>
    </source>
</evidence>
<evidence type="ECO:0000256" key="2">
    <source>
        <dbReference type="ARBA" id="ARBA00022679"/>
    </source>
</evidence>
<gene>
    <name evidence="19" type="ORF">FSB_LOCUS21625</name>
</gene>
<reference evidence="19" key="1">
    <citation type="submission" date="2018-02" db="EMBL/GenBank/DDBJ databases">
        <authorList>
            <person name="Cohen D.B."/>
            <person name="Kent A.D."/>
        </authorList>
    </citation>
    <scope>NUCLEOTIDE SEQUENCE</scope>
</reference>
<feature type="domain" description="EGF-like" evidence="17">
    <location>
        <begin position="543"/>
        <end position="587"/>
    </location>
</feature>
<feature type="compositionally biased region" description="Low complexity" evidence="14">
    <location>
        <begin position="981"/>
        <end position="1001"/>
    </location>
</feature>
<keyword evidence="5 13" id="KW-0547">Nucleotide-binding</keyword>
<keyword evidence="6" id="KW-0418">Kinase</keyword>
<evidence type="ECO:0000256" key="1">
    <source>
        <dbReference type="ARBA" id="ARBA00004167"/>
    </source>
</evidence>
<dbReference type="InterPro" id="IPR036950">
    <property type="entry name" value="PBP_transglycosylase"/>
</dbReference>
<protein>
    <recommendedName>
        <fullName evidence="20">Non-specific serine/threonine protein kinase</fullName>
    </recommendedName>
</protein>
<evidence type="ECO:0000256" key="14">
    <source>
        <dbReference type="SAM" id="MobiDB-lite"/>
    </source>
</evidence>
<keyword evidence="9 15" id="KW-0472">Membrane</keyword>
<dbReference type="PROSITE" id="PS00108">
    <property type="entry name" value="PROTEIN_KINASE_ST"/>
    <property type="match status" value="1"/>
</dbReference>
<dbReference type="Pfam" id="PF00912">
    <property type="entry name" value="Transgly"/>
    <property type="match status" value="1"/>
</dbReference>
<dbReference type="InterPro" id="IPR011009">
    <property type="entry name" value="Kinase-like_dom_sf"/>
</dbReference>
<evidence type="ECO:0000256" key="11">
    <source>
        <dbReference type="ARBA" id="ARBA00023180"/>
    </source>
</evidence>
<keyword evidence="2" id="KW-0808">Transferase</keyword>
<dbReference type="GO" id="GO:0004672">
    <property type="term" value="F:protein kinase activity"/>
    <property type="evidence" value="ECO:0007669"/>
    <property type="project" value="InterPro"/>
</dbReference>
<dbReference type="EMBL" id="OIVN01001422">
    <property type="protein sequence ID" value="SPC93743.1"/>
    <property type="molecule type" value="Genomic_DNA"/>
</dbReference>
<dbReference type="InterPro" id="IPR000858">
    <property type="entry name" value="S_locus_glycoprot_dom"/>
</dbReference>
<feature type="region of interest" description="Disordered" evidence="14">
    <location>
        <begin position="979"/>
        <end position="1001"/>
    </location>
</feature>
<organism evidence="19">
    <name type="scientific">Fagus sylvatica</name>
    <name type="common">Beechnut</name>
    <dbReference type="NCBI Taxonomy" id="28930"/>
    <lineage>
        <taxon>Eukaryota</taxon>
        <taxon>Viridiplantae</taxon>
        <taxon>Streptophyta</taxon>
        <taxon>Embryophyta</taxon>
        <taxon>Tracheophyta</taxon>
        <taxon>Spermatophyta</taxon>
        <taxon>Magnoliopsida</taxon>
        <taxon>eudicotyledons</taxon>
        <taxon>Gunneridae</taxon>
        <taxon>Pentapetalae</taxon>
        <taxon>rosids</taxon>
        <taxon>fabids</taxon>
        <taxon>Fagales</taxon>
        <taxon>Fagaceae</taxon>
        <taxon>Fagus</taxon>
    </lineage>
</organism>
<evidence type="ECO:0000256" key="5">
    <source>
        <dbReference type="ARBA" id="ARBA00022741"/>
    </source>
</evidence>
<accession>A0A2N9G2P3</accession>
<keyword evidence="8 15" id="KW-1133">Transmembrane helix</keyword>
<evidence type="ECO:0000256" key="12">
    <source>
        <dbReference type="PROSITE-ProRule" id="PRU00076"/>
    </source>
</evidence>
<dbReference type="Pfam" id="PF00954">
    <property type="entry name" value="S_locus_glycop"/>
    <property type="match status" value="1"/>
</dbReference>
<dbReference type="InterPro" id="IPR008271">
    <property type="entry name" value="Ser/Thr_kinase_AS"/>
</dbReference>
<dbReference type="CDD" id="cd14066">
    <property type="entry name" value="STKc_IRAK"/>
    <property type="match status" value="1"/>
</dbReference>
<keyword evidence="11" id="KW-0325">Glycoprotein</keyword>
<dbReference type="Gene3D" id="1.10.510.10">
    <property type="entry name" value="Transferase(Phosphotransferase) domain 1"/>
    <property type="match status" value="1"/>
</dbReference>
<evidence type="ECO:0000259" key="16">
    <source>
        <dbReference type="PROSITE" id="PS50011"/>
    </source>
</evidence>
<dbReference type="PROSITE" id="PS50026">
    <property type="entry name" value="EGF_3"/>
    <property type="match status" value="1"/>
</dbReference>
<dbReference type="FunFam" id="3.30.200.20:FF:000178">
    <property type="entry name" value="serine/threonine-protein kinase PBS1-like"/>
    <property type="match status" value="1"/>
</dbReference>
<evidence type="ECO:0000256" key="10">
    <source>
        <dbReference type="ARBA" id="ARBA00023157"/>
    </source>
</evidence>
<dbReference type="SUPFAM" id="SSF56112">
    <property type="entry name" value="Protein kinase-like (PK-like)"/>
    <property type="match status" value="1"/>
</dbReference>
<feature type="disulfide bond" evidence="12">
    <location>
        <begin position="553"/>
        <end position="570"/>
    </location>
</feature>
<dbReference type="Gene3D" id="1.10.3810.10">
    <property type="entry name" value="Biosynthetic peptidoglycan transglycosylase-like"/>
    <property type="match status" value="1"/>
</dbReference>
<dbReference type="Pfam" id="PF01453">
    <property type="entry name" value="B_lectin"/>
    <property type="match status" value="1"/>
</dbReference>
<dbReference type="SMART" id="SM00108">
    <property type="entry name" value="B_lectin"/>
    <property type="match status" value="1"/>
</dbReference>
<dbReference type="Pfam" id="PF00069">
    <property type="entry name" value="Pkinase"/>
    <property type="match status" value="1"/>
</dbReference>
<evidence type="ECO:0000256" key="6">
    <source>
        <dbReference type="ARBA" id="ARBA00022777"/>
    </source>
</evidence>
<evidence type="ECO:0000256" key="13">
    <source>
        <dbReference type="PROSITE-ProRule" id="PRU10141"/>
    </source>
</evidence>
<dbReference type="GO" id="GO:0005524">
    <property type="term" value="F:ATP binding"/>
    <property type="evidence" value="ECO:0007669"/>
    <property type="project" value="UniProtKB-UniRule"/>
</dbReference>
<dbReference type="CDD" id="cd00054">
    <property type="entry name" value="EGF_CA"/>
    <property type="match status" value="1"/>
</dbReference>
<dbReference type="PROSITE" id="PS50927">
    <property type="entry name" value="BULB_LECTIN"/>
    <property type="match status" value="1"/>
</dbReference>
<keyword evidence="4" id="KW-0732">Signal</keyword>
<dbReference type="InterPro" id="IPR017441">
    <property type="entry name" value="Protein_kinase_ATP_BS"/>
</dbReference>
<dbReference type="InterPro" id="IPR001480">
    <property type="entry name" value="Bulb-type_lectin_dom"/>
</dbReference>
<dbReference type="FunFam" id="2.90.10.10:FF:000023">
    <property type="entry name" value="G-type lectin S-receptor-like serine/threonine-protein kinase"/>
    <property type="match status" value="1"/>
</dbReference>
<dbReference type="InterPro" id="IPR000742">
    <property type="entry name" value="EGF"/>
</dbReference>
<feature type="domain" description="Protein kinase" evidence="16">
    <location>
        <begin position="778"/>
        <end position="1072"/>
    </location>
</feature>
<keyword evidence="12" id="KW-0245">EGF-like domain</keyword>
<evidence type="ECO:0000256" key="15">
    <source>
        <dbReference type="SAM" id="Phobius"/>
    </source>
</evidence>
<dbReference type="SUPFAM" id="SSF53955">
    <property type="entry name" value="Lysozyme-like"/>
    <property type="match status" value="1"/>
</dbReference>
<feature type="binding site" evidence="13">
    <location>
        <position position="807"/>
    </location>
    <ligand>
        <name>ATP</name>
        <dbReference type="ChEBI" id="CHEBI:30616"/>
    </ligand>
</feature>
<comment type="caution">
    <text evidence="12">Lacks conserved residue(s) required for the propagation of feature annotation.</text>
</comment>
<evidence type="ECO:0000313" key="19">
    <source>
        <dbReference type="EMBL" id="SPC93743.1"/>
    </source>
</evidence>
<dbReference type="GO" id="GO:0048544">
    <property type="term" value="P:recognition of pollen"/>
    <property type="evidence" value="ECO:0007669"/>
    <property type="project" value="InterPro"/>
</dbReference>
<dbReference type="PROSITE" id="PS00107">
    <property type="entry name" value="PROTEIN_KINASE_ATP"/>
    <property type="match status" value="1"/>
</dbReference>
<dbReference type="GO" id="GO:0016020">
    <property type="term" value="C:membrane"/>
    <property type="evidence" value="ECO:0007669"/>
    <property type="project" value="UniProtKB-SubCell"/>
</dbReference>
<evidence type="ECO:0000259" key="18">
    <source>
        <dbReference type="PROSITE" id="PS50927"/>
    </source>
</evidence>
<dbReference type="InterPro" id="IPR001264">
    <property type="entry name" value="Glyco_trans_51"/>
</dbReference>
<evidence type="ECO:0000256" key="7">
    <source>
        <dbReference type="ARBA" id="ARBA00022840"/>
    </source>
</evidence>
<dbReference type="InterPro" id="IPR000719">
    <property type="entry name" value="Prot_kinase_dom"/>
</dbReference>
<dbReference type="SMART" id="SM00220">
    <property type="entry name" value="S_TKc"/>
    <property type="match status" value="1"/>
</dbReference>
<dbReference type="FunFam" id="1.10.510.10:FF:000589">
    <property type="entry name" value="Serine/threonine-protein kinase"/>
    <property type="match status" value="1"/>
</dbReference>
<dbReference type="Gene3D" id="3.30.200.20">
    <property type="entry name" value="Phosphorylase Kinase, domain 1"/>
    <property type="match status" value="1"/>
</dbReference>
<evidence type="ECO:0000256" key="3">
    <source>
        <dbReference type="ARBA" id="ARBA00022692"/>
    </source>
</evidence>
<keyword evidence="3 15" id="KW-0812">Transmembrane</keyword>
<evidence type="ECO:0000256" key="9">
    <source>
        <dbReference type="ARBA" id="ARBA00023136"/>
    </source>
</evidence>
<name>A0A2N9G2P3_FAGSY</name>
<proteinExistence type="predicted"/>
<feature type="transmembrane region" description="Helical" evidence="15">
    <location>
        <begin position="1248"/>
        <end position="1268"/>
    </location>
</feature>
<dbReference type="PROSITE" id="PS50011">
    <property type="entry name" value="PROTEIN_KINASE_DOM"/>
    <property type="match status" value="1"/>
</dbReference>
<dbReference type="PANTHER" id="PTHR47974:SF27">
    <property type="entry name" value="RECEPTOR-LIKE SERINE_THREONINE-PROTEIN KINASE"/>
    <property type="match status" value="1"/>
</dbReference>
<dbReference type="SUPFAM" id="SSF51110">
    <property type="entry name" value="alpha-D-mannose-specific plant lectins"/>
    <property type="match status" value="1"/>
</dbReference>
<dbReference type="InterPro" id="IPR023346">
    <property type="entry name" value="Lysozyme-like_dom_sf"/>
</dbReference>
<feature type="transmembrane region" description="Helical" evidence="15">
    <location>
        <begin position="711"/>
        <end position="732"/>
    </location>
</feature>